<feature type="chain" id="PRO_5043548868" evidence="3">
    <location>
        <begin position="23"/>
        <end position="524"/>
    </location>
</feature>
<feature type="repeat" description="TPR" evidence="1">
    <location>
        <begin position="260"/>
        <end position="293"/>
    </location>
</feature>
<sequence length="524" mass="58195">MNRNRIPALAVLLLISVYSLTAQNSALDDGARLIREGHFDQALVKLEEAHRAAPRNATIENLLGITETNLGHPAAASTHYRNAIRIDPSQAAPHRNLGFSLLNEKDYTGAEPELRKASALDPSDPFAHYYLLLLALATNHDSEALKQVHEAGQLVDRDPEAGAGLIEAEIRAGRVDDAANRIKKMEETDQLQPAREYRIAVLLSQRAQFEQASHCFQRIATIDPSWNNRYNLGLALLYDGNSTEASTLLAALHKERPGDANTLTFLGAAFEAQQKMSEALDAYRAAAIADPSNLDRTLDYTRLLMDMDRYDEAIQFIQIGMDQTLATSPLNLRLGAVEMIKGDYSAARDAFNAALAENPELDAAYVGLAQTYAREANDTEAIRVLEAARIKRPGHYLLEYYFGLLASRLGREQEAIGALQQAEQLDPNSPDPSFELGKLYEAKEDWQKARQAFEHVVQLNPQFGAAHFQLSRVYTHLGLRDEAQQEAQRTQELVSKKRNDALRKQRERGGSFQPQDTATSSPNP</sequence>
<keyword evidence="1" id="KW-0802">TPR repeat</keyword>
<proteinExistence type="predicted"/>
<keyword evidence="3" id="KW-0732">Signal</keyword>
<organism evidence="4">
    <name type="scientific">Telmatobacter sp. DSM 110680</name>
    <dbReference type="NCBI Taxonomy" id="3036704"/>
    <lineage>
        <taxon>Bacteria</taxon>
        <taxon>Pseudomonadati</taxon>
        <taxon>Acidobacteriota</taxon>
        <taxon>Terriglobia</taxon>
        <taxon>Terriglobales</taxon>
        <taxon>Acidobacteriaceae</taxon>
        <taxon>Telmatobacter</taxon>
    </lineage>
</organism>
<reference evidence="4" key="1">
    <citation type="submission" date="2023-03" db="EMBL/GenBank/DDBJ databases">
        <title>Edaphobacter sp.</title>
        <authorList>
            <person name="Huber K.J."/>
            <person name="Papendorf J."/>
            <person name="Pilke C."/>
            <person name="Bunk B."/>
            <person name="Sproeer C."/>
            <person name="Pester M."/>
        </authorList>
    </citation>
    <scope>NUCLEOTIDE SEQUENCE</scope>
    <source>
        <strain evidence="4">DSM 110680</strain>
    </source>
</reference>
<dbReference type="Gene3D" id="1.25.40.10">
    <property type="entry name" value="Tetratricopeptide repeat domain"/>
    <property type="match status" value="3"/>
</dbReference>
<accession>A0AAU7DMC9</accession>
<feature type="region of interest" description="Disordered" evidence="2">
    <location>
        <begin position="486"/>
        <end position="524"/>
    </location>
</feature>
<protein>
    <submittedName>
        <fullName evidence="4">Tetratricopeptide repeat protein</fullName>
    </submittedName>
</protein>
<dbReference type="InterPro" id="IPR019734">
    <property type="entry name" value="TPR_rpt"/>
</dbReference>
<dbReference type="Pfam" id="PF14559">
    <property type="entry name" value="TPR_19"/>
    <property type="match status" value="2"/>
</dbReference>
<dbReference type="PROSITE" id="PS50005">
    <property type="entry name" value="TPR"/>
    <property type="match status" value="3"/>
</dbReference>
<dbReference type="PANTHER" id="PTHR12558:SF13">
    <property type="entry name" value="CELL DIVISION CYCLE PROTEIN 27 HOMOLOG"/>
    <property type="match status" value="1"/>
</dbReference>
<gene>
    <name evidence="4" type="ORF">P8935_02505</name>
</gene>
<feature type="compositionally biased region" description="Polar residues" evidence="2">
    <location>
        <begin position="512"/>
        <end position="524"/>
    </location>
</feature>
<evidence type="ECO:0000256" key="3">
    <source>
        <dbReference type="SAM" id="SignalP"/>
    </source>
</evidence>
<feature type="repeat" description="TPR" evidence="1">
    <location>
        <begin position="430"/>
        <end position="463"/>
    </location>
</feature>
<feature type="compositionally biased region" description="Basic and acidic residues" evidence="2">
    <location>
        <begin position="494"/>
        <end position="509"/>
    </location>
</feature>
<dbReference type="SUPFAM" id="SSF48452">
    <property type="entry name" value="TPR-like"/>
    <property type="match status" value="3"/>
</dbReference>
<dbReference type="InterPro" id="IPR011990">
    <property type="entry name" value="TPR-like_helical_dom_sf"/>
</dbReference>
<evidence type="ECO:0000256" key="1">
    <source>
        <dbReference type="PROSITE-ProRule" id="PRU00339"/>
    </source>
</evidence>
<dbReference type="EMBL" id="CP121196">
    <property type="protein sequence ID" value="XBH18212.1"/>
    <property type="molecule type" value="Genomic_DNA"/>
</dbReference>
<dbReference type="AlphaFoldDB" id="A0AAU7DMC9"/>
<dbReference type="SMART" id="SM00028">
    <property type="entry name" value="TPR"/>
    <property type="match status" value="8"/>
</dbReference>
<evidence type="ECO:0000256" key="2">
    <source>
        <dbReference type="SAM" id="MobiDB-lite"/>
    </source>
</evidence>
<dbReference type="RefSeq" id="WP_348263435.1">
    <property type="nucleotide sequence ID" value="NZ_CP121196.1"/>
</dbReference>
<name>A0AAU7DMC9_9BACT</name>
<dbReference type="PANTHER" id="PTHR12558">
    <property type="entry name" value="CELL DIVISION CYCLE 16,23,27"/>
    <property type="match status" value="1"/>
</dbReference>
<feature type="repeat" description="TPR" evidence="1">
    <location>
        <begin position="328"/>
        <end position="361"/>
    </location>
</feature>
<evidence type="ECO:0000313" key="4">
    <source>
        <dbReference type="EMBL" id="XBH18212.1"/>
    </source>
</evidence>
<feature type="signal peptide" evidence="3">
    <location>
        <begin position="1"/>
        <end position="22"/>
    </location>
</feature>
<dbReference type="Pfam" id="PF13432">
    <property type="entry name" value="TPR_16"/>
    <property type="match status" value="2"/>
</dbReference>